<accession>A0ACC1CLW6</accession>
<gene>
    <name evidence="1" type="ORF">K1T71_011700</name>
</gene>
<comment type="caution">
    <text evidence="1">The sequence shown here is derived from an EMBL/GenBank/DDBJ whole genome shotgun (WGS) entry which is preliminary data.</text>
</comment>
<reference evidence="1 2" key="1">
    <citation type="journal article" date="2021" name="Front. Genet.">
        <title>Chromosome-Level Genome Assembly Reveals Significant Gene Expansion in the Toll and IMD Signaling Pathways of Dendrolimus kikuchii.</title>
        <authorList>
            <person name="Zhou J."/>
            <person name="Wu P."/>
            <person name="Xiong Z."/>
            <person name="Liu N."/>
            <person name="Zhao N."/>
            <person name="Ji M."/>
            <person name="Qiu Y."/>
            <person name="Yang B."/>
        </authorList>
    </citation>
    <scope>NUCLEOTIDE SEQUENCE [LARGE SCALE GENOMIC DNA]</scope>
    <source>
        <strain evidence="1">Ann1</strain>
    </source>
</reference>
<name>A0ACC1CLW6_9NEOP</name>
<dbReference type="EMBL" id="CM034407">
    <property type="protein sequence ID" value="KAJ0172561.1"/>
    <property type="molecule type" value="Genomic_DNA"/>
</dbReference>
<evidence type="ECO:0000313" key="2">
    <source>
        <dbReference type="Proteomes" id="UP000824533"/>
    </source>
</evidence>
<sequence>MIRIRLFENNCPKNIQTVLGSYLQNRQITVRYAGEHVTRSTNKGCVQGSIGGPILWDLLLDPLLQELESRNIYCQAYADDVVLLFDGDTGLEVERQANATLAFVQEWGVSNKLKFAPHKTCAMVITRKLKYNTPRLSMGGVDIGMSQEIKILGLTIDRRLTFNSHVRNTCAKVLALYKQLSRAAKVSWGLHPEVIRSMYTTVVEPIVMYAASAWAPATNKLGVRKQLGSVQRGFAQKLCRAYRTVSLNSAMVLAGILPLDLRIQEAAALYEAKRGVPLPILGDRLIERRVAYEKSPHPAEHVDLQFICLVDQGEVDQHKTQAVRIFTDGSKIGGEVGASLSFWDNDAETRNRRLKLPSYCTVYQAELLAICKATEAILESPEESFGIYSDSRSALQSVINWSSTHELAVTARRNLRRIMAIGKGVSLFWVKAHAEVRENDRADALAKAAAQSLKVKPHYDRCPVSFVKRMIRMETLDKWNRRYRDEPTASVTKFFFPETTCAYKIIRAMKPMGTMTQMFTGHGGFSQYLHRFKLKGDPSCSCDTGEEETPLHVIFECPLFARKRYNAECALQTRICREEVHELLGKKKREVFVKYAIKLIETVVKRNAHN</sequence>
<proteinExistence type="predicted"/>
<keyword evidence="2" id="KW-1185">Reference proteome</keyword>
<evidence type="ECO:0000313" key="1">
    <source>
        <dbReference type="EMBL" id="KAJ0172561.1"/>
    </source>
</evidence>
<organism evidence="1 2">
    <name type="scientific">Dendrolimus kikuchii</name>
    <dbReference type="NCBI Taxonomy" id="765133"/>
    <lineage>
        <taxon>Eukaryota</taxon>
        <taxon>Metazoa</taxon>
        <taxon>Ecdysozoa</taxon>
        <taxon>Arthropoda</taxon>
        <taxon>Hexapoda</taxon>
        <taxon>Insecta</taxon>
        <taxon>Pterygota</taxon>
        <taxon>Neoptera</taxon>
        <taxon>Endopterygota</taxon>
        <taxon>Lepidoptera</taxon>
        <taxon>Glossata</taxon>
        <taxon>Ditrysia</taxon>
        <taxon>Bombycoidea</taxon>
        <taxon>Lasiocampidae</taxon>
        <taxon>Dendrolimus</taxon>
    </lineage>
</organism>
<dbReference type="Proteomes" id="UP000824533">
    <property type="component" value="Linkage Group LG21"/>
</dbReference>
<protein>
    <submittedName>
        <fullName evidence="1">Uncharacterized protein</fullName>
    </submittedName>
</protein>